<evidence type="ECO:0000256" key="25">
    <source>
        <dbReference type="SAM" id="MobiDB-lite"/>
    </source>
</evidence>
<evidence type="ECO:0000256" key="22">
    <source>
        <dbReference type="ARBA" id="ARBA00046964"/>
    </source>
</evidence>
<feature type="compositionally biased region" description="Basic and acidic residues" evidence="25">
    <location>
        <begin position="434"/>
        <end position="445"/>
    </location>
</feature>
<evidence type="ECO:0000256" key="23">
    <source>
        <dbReference type="ARBA" id="ARBA00048659"/>
    </source>
</evidence>
<evidence type="ECO:0000256" key="15">
    <source>
        <dbReference type="ARBA" id="ARBA00022843"/>
    </source>
</evidence>
<feature type="compositionally biased region" description="Basic and acidic residues" evidence="25">
    <location>
        <begin position="305"/>
        <end position="367"/>
    </location>
</feature>
<dbReference type="FunFam" id="3.30.200.20:FF:000123">
    <property type="entry name" value="serine/threonine-protein kinase PRP4 homolog"/>
    <property type="match status" value="1"/>
</dbReference>
<dbReference type="SMART" id="SM00220">
    <property type="entry name" value="S_TKc"/>
    <property type="match status" value="1"/>
</dbReference>
<dbReference type="InterPro" id="IPR008271">
    <property type="entry name" value="Ser/Thr_kinase_AS"/>
</dbReference>
<dbReference type="EC" id="2.7.11.1" evidence="3"/>
<dbReference type="GO" id="GO:0005681">
    <property type="term" value="C:spliceosomal complex"/>
    <property type="evidence" value="ECO:0007669"/>
    <property type="project" value="UniProtKB-KW"/>
</dbReference>
<evidence type="ECO:0000256" key="7">
    <source>
        <dbReference type="ARBA" id="ARBA00022553"/>
    </source>
</evidence>
<dbReference type="PROSITE" id="PS00108">
    <property type="entry name" value="PROTEIN_KINASE_ST"/>
    <property type="match status" value="1"/>
</dbReference>
<dbReference type="EMBL" id="CAJPEX010003349">
    <property type="protein sequence ID" value="CAG0922143.1"/>
    <property type="molecule type" value="Genomic_DNA"/>
</dbReference>
<dbReference type="Gene3D" id="3.30.200.20">
    <property type="entry name" value="Phosphorylase Kinase, domain 1"/>
    <property type="match status" value="1"/>
</dbReference>
<evidence type="ECO:0000256" key="10">
    <source>
        <dbReference type="ARBA" id="ARBA00022728"/>
    </source>
</evidence>
<dbReference type="Gene3D" id="1.10.510.10">
    <property type="entry name" value="Transferase(Phosphotransferase) domain 1"/>
    <property type="match status" value="1"/>
</dbReference>
<evidence type="ECO:0000256" key="2">
    <source>
        <dbReference type="ARBA" id="ARBA00004629"/>
    </source>
</evidence>
<evidence type="ECO:0000256" key="17">
    <source>
        <dbReference type="ARBA" id="ARBA00023187"/>
    </source>
</evidence>
<evidence type="ECO:0000256" key="5">
    <source>
        <dbReference type="ARBA" id="ARBA00022499"/>
    </source>
</evidence>
<keyword evidence="28" id="KW-1185">Reference proteome</keyword>
<dbReference type="InterPro" id="IPR000719">
    <property type="entry name" value="Prot_kinase_dom"/>
</dbReference>
<feature type="region of interest" description="Disordered" evidence="25">
    <location>
        <begin position="76"/>
        <end position="141"/>
    </location>
</feature>
<organism evidence="27">
    <name type="scientific">Notodromas monacha</name>
    <dbReference type="NCBI Taxonomy" id="399045"/>
    <lineage>
        <taxon>Eukaryota</taxon>
        <taxon>Metazoa</taxon>
        <taxon>Ecdysozoa</taxon>
        <taxon>Arthropoda</taxon>
        <taxon>Crustacea</taxon>
        <taxon>Oligostraca</taxon>
        <taxon>Ostracoda</taxon>
        <taxon>Podocopa</taxon>
        <taxon>Podocopida</taxon>
        <taxon>Cypridocopina</taxon>
        <taxon>Cypridoidea</taxon>
        <taxon>Cyprididae</taxon>
        <taxon>Notodromas</taxon>
    </lineage>
</organism>
<dbReference type="GO" id="GO:0004674">
    <property type="term" value="F:protein serine/threonine kinase activity"/>
    <property type="evidence" value="ECO:0007669"/>
    <property type="project" value="UniProtKB-KW"/>
</dbReference>
<feature type="compositionally biased region" description="Basic residues" evidence="25">
    <location>
        <begin position="221"/>
        <end position="237"/>
    </location>
</feature>
<keyword evidence="5" id="KW-1017">Isopeptide bond</keyword>
<dbReference type="OrthoDB" id="3967at2759"/>
<evidence type="ECO:0000256" key="24">
    <source>
        <dbReference type="ARBA" id="ARBA00048977"/>
    </source>
</evidence>
<keyword evidence="6" id="KW-0723">Serine/threonine-protein kinase</keyword>
<gene>
    <name evidence="27" type="ORF">NMOB1V02_LOCUS9624</name>
</gene>
<protein>
    <recommendedName>
        <fullName evidence="20">Serine/threonine-protein kinase PRP4 homolog</fullName>
        <ecNumber evidence="3">2.7.11.1</ecNumber>
    </recommendedName>
    <alternativeName>
        <fullName evidence="21">PRP4 pre-mRNA-processing factor 4 homolog</fullName>
    </alternativeName>
</protein>
<feature type="compositionally biased region" description="Basic residues" evidence="25">
    <location>
        <begin position="181"/>
        <end position="195"/>
    </location>
</feature>
<keyword evidence="10" id="KW-0747">Spliceosome</keyword>
<evidence type="ECO:0000256" key="3">
    <source>
        <dbReference type="ARBA" id="ARBA00012513"/>
    </source>
</evidence>
<evidence type="ECO:0000256" key="8">
    <source>
        <dbReference type="ARBA" id="ARBA00022664"/>
    </source>
</evidence>
<keyword evidence="18" id="KW-0539">Nucleus</keyword>
<dbReference type="FunFam" id="1.10.510.10:FF:000078">
    <property type="entry name" value="Serine/threonine-protein kinase PRP4 homolog"/>
    <property type="match status" value="1"/>
</dbReference>
<reference evidence="27" key="1">
    <citation type="submission" date="2020-11" db="EMBL/GenBank/DDBJ databases">
        <authorList>
            <person name="Tran Van P."/>
        </authorList>
    </citation>
    <scope>NUCLEOTIDE SEQUENCE</scope>
</reference>
<dbReference type="EMBL" id="OA885386">
    <property type="protein sequence ID" value="CAD7281991.1"/>
    <property type="molecule type" value="Genomic_DNA"/>
</dbReference>
<evidence type="ECO:0000256" key="6">
    <source>
        <dbReference type="ARBA" id="ARBA00022527"/>
    </source>
</evidence>
<dbReference type="AlphaFoldDB" id="A0A7R9GGR9"/>
<keyword evidence="13" id="KW-0995">Kinetochore</keyword>
<dbReference type="GO" id="GO:0000776">
    <property type="term" value="C:kinetochore"/>
    <property type="evidence" value="ECO:0007669"/>
    <property type="project" value="UniProtKB-KW"/>
</dbReference>
<feature type="compositionally biased region" description="Low complexity" evidence="25">
    <location>
        <begin position="446"/>
        <end position="456"/>
    </location>
</feature>
<evidence type="ECO:0000256" key="12">
    <source>
        <dbReference type="ARBA" id="ARBA00022777"/>
    </source>
</evidence>
<comment type="catalytic activity">
    <reaction evidence="23">
        <text>L-threonyl-[protein] + ATP = O-phospho-L-threonyl-[protein] + ADP + H(+)</text>
        <dbReference type="Rhea" id="RHEA:46608"/>
        <dbReference type="Rhea" id="RHEA-COMP:11060"/>
        <dbReference type="Rhea" id="RHEA-COMP:11605"/>
        <dbReference type="ChEBI" id="CHEBI:15378"/>
        <dbReference type="ChEBI" id="CHEBI:30013"/>
        <dbReference type="ChEBI" id="CHEBI:30616"/>
        <dbReference type="ChEBI" id="CHEBI:61977"/>
        <dbReference type="ChEBI" id="CHEBI:456216"/>
        <dbReference type="EC" id="2.7.11.1"/>
    </reaction>
    <physiologicalReaction direction="left-to-right" evidence="23">
        <dbReference type="Rhea" id="RHEA:46609"/>
    </physiologicalReaction>
</comment>
<dbReference type="CDD" id="cd14135">
    <property type="entry name" value="STKc_PRP4"/>
    <property type="match status" value="1"/>
</dbReference>
<keyword evidence="11" id="KW-0547">Nucleotide-binding</keyword>
<sequence length="906" mass="105617">MAKPIILRVGRVPARSGNLVNLRVGKPSALKDPIILIPAFSCLRRERPAVSGLFTYFVNLGTFVQKFHLIMGSRHDHSTSAEVQPKKHKKSKSKHEKKKSSVREKEREIDRQKRHKRKSERKEREEYSGRQLTHEETDLELLDITESSDGVSDTNLDQLLQQKEKLMAALSMAETEPVQDKKRRSKSRERGKKRSRGPDEEDSGKRRKEERNGASKESSSGHRRSRERHLKNHGGQHHQREPDRSVGNHQHRDSTASRSTHERGRRDDRDRRRVENRKDEDLLVGLRREQEMLTNRNRRRSPLMENRRMRDREGDRRHDRGRDRRPFDHKDNRRDRKDRNYKPRDQDSHQSEQQSRIEDEELKHVEMIDEDEDEEQVIERMRRERQERLKKLAERGDSLDATSIAASPATQGADVEPMSIDEYKSITASPSESKAVDETRQRSKSVESSSSCSSSSRSDERSFDEKAIRKRIEERLKLKFSQETEQDRTNRLNLLKLRTEALEEEQQLAEAAPAEKSVDDQAKDMFAESYEEVQRKANETTGFTDSSISTETCDDSAGYYRVRLGEVLDNRYTVYGFTGQGIFSNVVRARDQTLENKEVAIKIIRNNELMHKSGLKELETLRKLNETDPGDKYHCLRLFGSFFHRQHLCMVFEPLAMNLREVLKKYGKHDGLHMKAVRSYAQQLFLALRHMKKCQILHADVKPDNILVSNAFLLFIFHTMVSENKLALKLCDFGSASTIEESDITPYLVSRFYRAPEIILGMNYDYGIDMWAAGCTIFELYSGKYMFPGRTNNEMLKLFMDLKGKISNKLVKKAAFRDLHFDEKCNFIHREYDRLTEREKTTVITSMQASRDLHGELIGNQKLQEDHVRKVAQLRELLDRIMVYDTSRRISVSEALSHAFISEKLA</sequence>
<accession>A0A7R9GGR9</accession>
<comment type="similarity">
    <text evidence="19">Belongs to the protein kinase superfamily. CMGC Ser/Thr protein kinase family.</text>
</comment>
<keyword evidence="12" id="KW-0418">Kinase</keyword>
<feature type="region of interest" description="Disordered" evidence="25">
    <location>
        <begin position="171"/>
        <end position="381"/>
    </location>
</feature>
<evidence type="ECO:0000313" key="28">
    <source>
        <dbReference type="Proteomes" id="UP000678499"/>
    </source>
</evidence>
<feature type="domain" description="Protein kinase" evidence="26">
    <location>
        <begin position="572"/>
        <end position="901"/>
    </location>
</feature>
<comment type="subcellular location">
    <subcellularLocation>
        <location evidence="2">Chromosome</location>
        <location evidence="2">Centromere</location>
        <location evidence="2">Kinetochore</location>
    </subcellularLocation>
    <subcellularLocation>
        <location evidence="1">Nucleus</location>
    </subcellularLocation>
</comment>
<feature type="compositionally biased region" description="Basic and acidic residues" evidence="25">
    <location>
        <begin position="99"/>
        <end position="111"/>
    </location>
</feature>
<feature type="compositionally biased region" description="Basic and acidic residues" evidence="25">
    <location>
        <begin position="238"/>
        <end position="291"/>
    </location>
</feature>
<keyword evidence="7" id="KW-0597">Phosphoprotein</keyword>
<keyword evidence="4" id="KW-0158">Chromosome</keyword>
<proteinExistence type="inferred from homology"/>
<dbReference type="PANTHER" id="PTHR24058">
    <property type="entry name" value="DUAL SPECIFICITY PROTEIN KINASE"/>
    <property type="match status" value="1"/>
</dbReference>
<dbReference type="Pfam" id="PF00069">
    <property type="entry name" value="Pkinase"/>
    <property type="match status" value="1"/>
</dbReference>
<dbReference type="SUPFAM" id="SSF56112">
    <property type="entry name" value="Protein kinase-like (PK-like)"/>
    <property type="match status" value="1"/>
</dbReference>
<evidence type="ECO:0000256" key="14">
    <source>
        <dbReference type="ARBA" id="ARBA00022840"/>
    </source>
</evidence>
<evidence type="ECO:0000313" key="27">
    <source>
        <dbReference type="EMBL" id="CAD7281991.1"/>
    </source>
</evidence>
<keyword evidence="8" id="KW-0507">mRNA processing</keyword>
<evidence type="ECO:0000256" key="19">
    <source>
        <dbReference type="ARBA" id="ARBA00023596"/>
    </source>
</evidence>
<evidence type="ECO:0000259" key="26">
    <source>
        <dbReference type="PROSITE" id="PS50011"/>
    </source>
</evidence>
<keyword evidence="14" id="KW-0067">ATP-binding</keyword>
<dbReference type="InterPro" id="IPR011009">
    <property type="entry name" value="Kinase-like_dom_sf"/>
</dbReference>
<evidence type="ECO:0000256" key="1">
    <source>
        <dbReference type="ARBA" id="ARBA00004123"/>
    </source>
</evidence>
<feature type="compositionally biased region" description="Basic and acidic residues" evidence="25">
    <location>
        <begin position="120"/>
        <end position="136"/>
    </location>
</feature>
<comment type="subunit">
    <text evidence="22">Interacts with CLK1 C-terminus. Associates with the U5 snRNP and NCOR1 deacetylase complexes. Identified in the spliceosome C complex.</text>
</comment>
<comment type="catalytic activity">
    <reaction evidence="24">
        <text>L-seryl-[protein] + ATP = O-phospho-L-seryl-[protein] + ADP + H(+)</text>
        <dbReference type="Rhea" id="RHEA:17989"/>
        <dbReference type="Rhea" id="RHEA-COMP:9863"/>
        <dbReference type="Rhea" id="RHEA-COMP:11604"/>
        <dbReference type="ChEBI" id="CHEBI:15378"/>
        <dbReference type="ChEBI" id="CHEBI:29999"/>
        <dbReference type="ChEBI" id="CHEBI:30616"/>
        <dbReference type="ChEBI" id="CHEBI:83421"/>
        <dbReference type="ChEBI" id="CHEBI:456216"/>
        <dbReference type="EC" id="2.7.11.1"/>
    </reaction>
    <physiologicalReaction direction="left-to-right" evidence="24">
        <dbReference type="Rhea" id="RHEA:17990"/>
    </physiologicalReaction>
</comment>
<evidence type="ECO:0000256" key="11">
    <source>
        <dbReference type="ARBA" id="ARBA00022741"/>
    </source>
</evidence>
<feature type="region of interest" description="Disordered" evidence="25">
    <location>
        <begin position="425"/>
        <end position="464"/>
    </location>
</feature>
<keyword evidence="15" id="KW-0832">Ubl conjugation</keyword>
<dbReference type="Proteomes" id="UP000678499">
    <property type="component" value="Unassembled WGS sequence"/>
</dbReference>
<evidence type="ECO:0000256" key="13">
    <source>
        <dbReference type="ARBA" id="ARBA00022838"/>
    </source>
</evidence>
<evidence type="ECO:0000256" key="20">
    <source>
        <dbReference type="ARBA" id="ARBA00023637"/>
    </source>
</evidence>
<dbReference type="InterPro" id="IPR044092">
    <property type="entry name" value="STKc_PRP4"/>
</dbReference>
<dbReference type="PROSITE" id="PS50011">
    <property type="entry name" value="PROTEIN_KINASE_DOM"/>
    <property type="match status" value="1"/>
</dbReference>
<evidence type="ECO:0000256" key="18">
    <source>
        <dbReference type="ARBA" id="ARBA00023242"/>
    </source>
</evidence>
<evidence type="ECO:0000256" key="21">
    <source>
        <dbReference type="ARBA" id="ARBA00031858"/>
    </source>
</evidence>
<keyword evidence="16" id="KW-0007">Acetylation</keyword>
<feature type="compositionally biased region" description="Basic and acidic residues" evidence="25">
    <location>
        <begin position="203"/>
        <end position="214"/>
    </location>
</feature>
<feature type="compositionally biased region" description="Basic residues" evidence="25">
    <location>
        <begin position="86"/>
        <end position="98"/>
    </location>
</feature>
<dbReference type="GO" id="GO:0005524">
    <property type="term" value="F:ATP binding"/>
    <property type="evidence" value="ECO:0007669"/>
    <property type="project" value="UniProtKB-KW"/>
</dbReference>
<evidence type="ECO:0000256" key="4">
    <source>
        <dbReference type="ARBA" id="ARBA00022454"/>
    </source>
</evidence>
<evidence type="ECO:0000256" key="16">
    <source>
        <dbReference type="ARBA" id="ARBA00022990"/>
    </source>
</evidence>
<dbReference type="InterPro" id="IPR050494">
    <property type="entry name" value="Ser_Thr_dual-spec_kinase"/>
</dbReference>
<dbReference type="PANTHER" id="PTHR24058:SF103">
    <property type="entry name" value="SERINE_THREONINE-PROTEIN KINASE PRP4 HOMOLOG"/>
    <property type="match status" value="1"/>
</dbReference>
<keyword evidence="9" id="KW-0808">Transferase</keyword>
<name>A0A7R9GGR9_9CRUS</name>
<evidence type="ECO:0000256" key="9">
    <source>
        <dbReference type="ARBA" id="ARBA00022679"/>
    </source>
</evidence>
<dbReference type="GO" id="GO:0045292">
    <property type="term" value="P:mRNA cis splicing, via spliceosome"/>
    <property type="evidence" value="ECO:0007669"/>
    <property type="project" value="InterPro"/>
</dbReference>
<keyword evidence="17" id="KW-0508">mRNA splicing</keyword>